<evidence type="ECO:0000313" key="2">
    <source>
        <dbReference type="Proteomes" id="UP000823863"/>
    </source>
</evidence>
<dbReference type="InterPro" id="IPR002347">
    <property type="entry name" value="SDR_fam"/>
</dbReference>
<dbReference type="Gene3D" id="3.40.50.720">
    <property type="entry name" value="NAD(P)-binding Rossmann-like Domain"/>
    <property type="match status" value="1"/>
</dbReference>
<dbReference type="Pfam" id="PF00106">
    <property type="entry name" value="adh_short"/>
    <property type="match status" value="1"/>
</dbReference>
<dbReference type="AlphaFoldDB" id="A0A9D2PT90"/>
<reference evidence="1" key="2">
    <citation type="submission" date="2021-04" db="EMBL/GenBank/DDBJ databases">
        <authorList>
            <person name="Gilroy R."/>
        </authorList>
    </citation>
    <scope>NUCLEOTIDE SEQUENCE</scope>
    <source>
        <strain evidence="1">CHK198-12963</strain>
    </source>
</reference>
<dbReference type="InterPro" id="IPR036291">
    <property type="entry name" value="NAD(P)-bd_dom_sf"/>
</dbReference>
<organism evidence="1 2">
    <name type="scientific">Candidatus Enterocloster excrementigallinarum</name>
    <dbReference type="NCBI Taxonomy" id="2838558"/>
    <lineage>
        <taxon>Bacteria</taxon>
        <taxon>Bacillati</taxon>
        <taxon>Bacillota</taxon>
        <taxon>Clostridia</taxon>
        <taxon>Lachnospirales</taxon>
        <taxon>Lachnospiraceae</taxon>
        <taxon>Enterocloster</taxon>
    </lineage>
</organism>
<reference evidence="1" key="1">
    <citation type="journal article" date="2021" name="PeerJ">
        <title>Extensive microbial diversity within the chicken gut microbiome revealed by metagenomics and culture.</title>
        <authorList>
            <person name="Gilroy R."/>
            <person name="Ravi A."/>
            <person name="Getino M."/>
            <person name="Pursley I."/>
            <person name="Horton D.L."/>
            <person name="Alikhan N.F."/>
            <person name="Baker D."/>
            <person name="Gharbi K."/>
            <person name="Hall N."/>
            <person name="Watson M."/>
            <person name="Adriaenssens E.M."/>
            <person name="Foster-Nyarko E."/>
            <person name="Jarju S."/>
            <person name="Secka A."/>
            <person name="Antonio M."/>
            <person name="Oren A."/>
            <person name="Chaudhuri R.R."/>
            <person name="La Ragione R."/>
            <person name="Hildebrand F."/>
            <person name="Pallen M.J."/>
        </authorList>
    </citation>
    <scope>NUCLEOTIDE SEQUENCE</scope>
    <source>
        <strain evidence="1">CHK198-12963</strain>
    </source>
</reference>
<dbReference type="PANTHER" id="PTHR42820">
    <property type="entry name" value="SHORT-CHAIN DEHYDROGENASE REDUCTASE"/>
    <property type="match status" value="1"/>
</dbReference>
<accession>A0A9D2PT90</accession>
<name>A0A9D2PT90_9FIRM</name>
<dbReference type="SUPFAM" id="SSF51735">
    <property type="entry name" value="NAD(P)-binding Rossmann-fold domains"/>
    <property type="match status" value="1"/>
</dbReference>
<dbReference type="PRINTS" id="PR00081">
    <property type="entry name" value="GDHRDH"/>
</dbReference>
<protein>
    <submittedName>
        <fullName evidence="1">SDR family NAD(P)-dependent oxidoreductase</fullName>
    </submittedName>
</protein>
<comment type="caution">
    <text evidence="1">The sequence shown here is derived from an EMBL/GenBank/DDBJ whole genome shotgun (WGS) entry which is preliminary data.</text>
</comment>
<sequence length="92" mass="10020">MKDYLRISGKTAIVTGAAKGIGFGIAKELASYGVKVMLCDIDDETGMKSTEMIRSEGGTAEFCHMDIFLVEDVKRVVQETLKAFGKIDILVN</sequence>
<feature type="non-terminal residue" evidence="1">
    <location>
        <position position="92"/>
    </location>
</feature>
<dbReference type="Proteomes" id="UP000823863">
    <property type="component" value="Unassembled WGS sequence"/>
</dbReference>
<proteinExistence type="predicted"/>
<evidence type="ECO:0000313" key="1">
    <source>
        <dbReference type="EMBL" id="HJC66828.1"/>
    </source>
</evidence>
<dbReference type="EMBL" id="DWWB01000051">
    <property type="protein sequence ID" value="HJC66828.1"/>
    <property type="molecule type" value="Genomic_DNA"/>
</dbReference>
<dbReference type="CDD" id="cd05233">
    <property type="entry name" value="SDR_c"/>
    <property type="match status" value="1"/>
</dbReference>
<dbReference type="PANTHER" id="PTHR42820:SF1">
    <property type="entry name" value="SHORT-CHAIN DEHYDROGENASE_REDUCTASE FAMILY PROTEIN"/>
    <property type="match status" value="1"/>
</dbReference>
<gene>
    <name evidence="1" type="ORF">H9931_08940</name>
</gene>